<evidence type="ECO:0000259" key="9">
    <source>
        <dbReference type="PROSITE" id="PS50850"/>
    </source>
</evidence>
<protein>
    <submittedName>
        <fullName evidence="10">DHA2 family efflux MFS transporter permease subunit</fullName>
    </submittedName>
</protein>
<evidence type="ECO:0000256" key="2">
    <source>
        <dbReference type="ARBA" id="ARBA00008537"/>
    </source>
</evidence>
<evidence type="ECO:0000256" key="7">
    <source>
        <dbReference type="ARBA" id="ARBA00023136"/>
    </source>
</evidence>
<keyword evidence="3" id="KW-0813">Transport</keyword>
<evidence type="ECO:0000256" key="5">
    <source>
        <dbReference type="ARBA" id="ARBA00022692"/>
    </source>
</evidence>
<proteinExistence type="inferred from homology"/>
<feature type="transmembrane region" description="Helical" evidence="8">
    <location>
        <begin position="146"/>
        <end position="166"/>
    </location>
</feature>
<evidence type="ECO:0000256" key="8">
    <source>
        <dbReference type="SAM" id="Phobius"/>
    </source>
</evidence>
<dbReference type="Proteomes" id="UP000609346">
    <property type="component" value="Unassembled WGS sequence"/>
</dbReference>
<evidence type="ECO:0000256" key="6">
    <source>
        <dbReference type="ARBA" id="ARBA00022989"/>
    </source>
</evidence>
<keyword evidence="7 8" id="KW-0472">Membrane</keyword>
<keyword evidence="5 8" id="KW-0812">Transmembrane</keyword>
<evidence type="ECO:0000313" key="11">
    <source>
        <dbReference type="Proteomes" id="UP000609346"/>
    </source>
</evidence>
<dbReference type="InterPro" id="IPR020846">
    <property type="entry name" value="MFS_dom"/>
</dbReference>
<feature type="transmembrane region" description="Helical" evidence="8">
    <location>
        <begin position="304"/>
        <end position="325"/>
    </location>
</feature>
<keyword evidence="11" id="KW-1185">Reference proteome</keyword>
<dbReference type="Gene3D" id="1.20.1720.10">
    <property type="entry name" value="Multidrug resistance protein D"/>
    <property type="match status" value="1"/>
</dbReference>
<dbReference type="NCBIfam" id="TIGR00711">
    <property type="entry name" value="efflux_EmrB"/>
    <property type="match status" value="1"/>
</dbReference>
<dbReference type="EMBL" id="JACXZA010000006">
    <property type="protein sequence ID" value="MBD3921567.1"/>
    <property type="molecule type" value="Genomic_DNA"/>
</dbReference>
<reference evidence="10 11" key="1">
    <citation type="submission" date="2020-09" db="EMBL/GenBank/DDBJ databases">
        <title>Paenibacillus sp. strain PR3 16S rRNA gene Genome sequencing and assembly.</title>
        <authorList>
            <person name="Kim J."/>
        </authorList>
    </citation>
    <scope>NUCLEOTIDE SEQUENCE [LARGE SCALE GENOMIC DNA]</scope>
    <source>
        <strain evidence="10 11">PR3</strain>
    </source>
</reference>
<keyword evidence="6 8" id="KW-1133">Transmembrane helix</keyword>
<comment type="similarity">
    <text evidence="2">Belongs to the major facilitator superfamily. EmrB family.</text>
</comment>
<comment type="caution">
    <text evidence="10">The sequence shown here is derived from an EMBL/GenBank/DDBJ whole genome shotgun (WGS) entry which is preliminary data.</text>
</comment>
<comment type="subcellular location">
    <subcellularLocation>
        <location evidence="1">Cell membrane</location>
        <topology evidence="1">Multi-pass membrane protein</topology>
    </subcellularLocation>
</comment>
<feature type="transmembrane region" description="Helical" evidence="8">
    <location>
        <begin position="410"/>
        <end position="429"/>
    </location>
</feature>
<feature type="transmembrane region" description="Helical" evidence="8">
    <location>
        <begin position="273"/>
        <end position="298"/>
    </location>
</feature>
<feature type="transmembrane region" description="Helical" evidence="8">
    <location>
        <begin position="230"/>
        <end position="253"/>
    </location>
</feature>
<evidence type="ECO:0000256" key="4">
    <source>
        <dbReference type="ARBA" id="ARBA00022475"/>
    </source>
</evidence>
<dbReference type="RefSeq" id="WP_191205863.1">
    <property type="nucleotide sequence ID" value="NZ_JACXZA010000006.1"/>
</dbReference>
<evidence type="ECO:0000313" key="10">
    <source>
        <dbReference type="EMBL" id="MBD3921567.1"/>
    </source>
</evidence>
<feature type="transmembrane region" description="Helical" evidence="8">
    <location>
        <begin position="112"/>
        <end position="134"/>
    </location>
</feature>
<feature type="transmembrane region" description="Helical" evidence="8">
    <location>
        <begin position="87"/>
        <end position="106"/>
    </location>
</feature>
<dbReference type="PANTHER" id="PTHR42718">
    <property type="entry name" value="MAJOR FACILITATOR SUPERFAMILY MULTIDRUG TRANSPORTER MFSC"/>
    <property type="match status" value="1"/>
</dbReference>
<feature type="transmembrane region" description="Helical" evidence="8">
    <location>
        <begin position="449"/>
        <end position="467"/>
    </location>
</feature>
<evidence type="ECO:0000256" key="3">
    <source>
        <dbReference type="ARBA" id="ARBA00022448"/>
    </source>
</evidence>
<dbReference type="InterPro" id="IPR036259">
    <property type="entry name" value="MFS_trans_sf"/>
</dbReference>
<dbReference type="PROSITE" id="PS50850">
    <property type="entry name" value="MFS"/>
    <property type="match status" value="1"/>
</dbReference>
<name>A0ABR8N046_9BACL</name>
<dbReference type="InterPro" id="IPR004638">
    <property type="entry name" value="EmrB-like"/>
</dbReference>
<dbReference type="Pfam" id="PF07690">
    <property type="entry name" value="MFS_1"/>
    <property type="match status" value="1"/>
</dbReference>
<feature type="transmembrane region" description="Helical" evidence="8">
    <location>
        <begin position="12"/>
        <end position="37"/>
    </location>
</feature>
<sequence length="484" mass="52450">MRRVPVVPSEPLASYPAFWPVLAAIFLGSFAGMYHVVSLNVSIPGFIHIFNTELRTVQWMLTGFTLASGIIVPVSGFAMDRFGCKRLFLMAIGGVTVSSILCALAWNVQTLIAFRIIQGLFCGLIQPISLALIYRTIHPKRQAFALSVWSFSTVLGTTIGPTLSGFLQTVDWHLIFLVTVPVGVVAWVVGYVILPQDWVSTAAQLDWRGLLFATAGSLLLLLLFGNMSHWGWHSALTWSMLLGGSGCFAAFIVQTLRSDHPLLQLRLLSNAQFVLSLAASLIMSFGLYSVVYFLPLFLAELQGLTPLATGLVFLPAAGCLTIATFASGRWYDKVGPAKLMIAGGAILFITTYYFSGIHAGTSIAAIMFWLALRNIGTGLAMTPATNASMSSVPQQWLGHASAMLNWLRQVFNAMALGICTSLFYARMNFHQSKAGESYQTAYVESVHDVFLLSSIIVACAVPIAMLLGKRLTAASIRTPKGSES</sequence>
<feature type="transmembrane region" description="Helical" evidence="8">
    <location>
        <begin position="337"/>
        <end position="355"/>
    </location>
</feature>
<dbReference type="SUPFAM" id="SSF103473">
    <property type="entry name" value="MFS general substrate transporter"/>
    <property type="match status" value="1"/>
</dbReference>
<dbReference type="Gene3D" id="1.20.1250.20">
    <property type="entry name" value="MFS general substrate transporter like domains"/>
    <property type="match status" value="1"/>
</dbReference>
<feature type="transmembrane region" description="Helical" evidence="8">
    <location>
        <begin position="57"/>
        <end position="75"/>
    </location>
</feature>
<feature type="domain" description="Major facilitator superfamily (MFS) profile" evidence="9">
    <location>
        <begin position="21"/>
        <end position="472"/>
    </location>
</feature>
<accession>A0ABR8N046</accession>
<keyword evidence="4" id="KW-1003">Cell membrane</keyword>
<feature type="transmembrane region" description="Helical" evidence="8">
    <location>
        <begin position="205"/>
        <end position="224"/>
    </location>
</feature>
<feature type="transmembrane region" description="Helical" evidence="8">
    <location>
        <begin position="172"/>
        <end position="193"/>
    </location>
</feature>
<gene>
    <name evidence="10" type="ORF">H8B09_22555</name>
</gene>
<dbReference type="PANTHER" id="PTHR42718:SF9">
    <property type="entry name" value="MAJOR FACILITATOR SUPERFAMILY MULTIDRUG TRANSPORTER MFSC"/>
    <property type="match status" value="1"/>
</dbReference>
<evidence type="ECO:0000256" key="1">
    <source>
        <dbReference type="ARBA" id="ARBA00004651"/>
    </source>
</evidence>
<dbReference type="InterPro" id="IPR011701">
    <property type="entry name" value="MFS"/>
</dbReference>
<organism evidence="10 11">
    <name type="scientific">Paenibacillus terricola</name>
    <dbReference type="NCBI Taxonomy" id="2763503"/>
    <lineage>
        <taxon>Bacteria</taxon>
        <taxon>Bacillati</taxon>
        <taxon>Bacillota</taxon>
        <taxon>Bacilli</taxon>
        <taxon>Bacillales</taxon>
        <taxon>Paenibacillaceae</taxon>
        <taxon>Paenibacillus</taxon>
    </lineage>
</organism>